<dbReference type="PANTHER" id="PTHR35586">
    <property type="entry name" value="SLL1691 PROTEIN"/>
    <property type="match status" value="1"/>
</dbReference>
<evidence type="ECO:0000313" key="3">
    <source>
        <dbReference type="Proteomes" id="UP000001203"/>
    </source>
</evidence>
<sequence>MVKLLDREQEWDALEENTNPFATVVMAHLKAIQTRLDRGERLRWKLSLTRRLYQQGYQRQDIINLFAFIDWVMTLPKNLKTQFWTEIRQFEEEQQMPYITSVERLGMQRESANLVLRLLHRRLGQISESVSEQIRQLPVEQIEDLGEALLDFENEADLLNWLENDLSTKH</sequence>
<dbReference type="AlphaFoldDB" id="B1X291"/>
<evidence type="ECO:0000313" key="2">
    <source>
        <dbReference type="EMBL" id="ACB54252.1"/>
    </source>
</evidence>
<feature type="domain" description="DUF4351" evidence="1">
    <location>
        <begin position="106"/>
        <end position="162"/>
    </location>
</feature>
<dbReference type="InterPro" id="IPR025587">
    <property type="entry name" value="DUF4351"/>
</dbReference>
<dbReference type="KEGG" id="cyt:cce_4906"/>
<keyword evidence="3" id="KW-1185">Reference proteome</keyword>
<name>B1X291_CROS5</name>
<dbReference type="HOGENOM" id="CLU_071039_2_0_3"/>
<evidence type="ECO:0000259" key="1">
    <source>
        <dbReference type="Pfam" id="PF14261"/>
    </source>
</evidence>
<reference evidence="2 3" key="1">
    <citation type="journal article" date="2008" name="Proc. Natl. Acad. Sci. U.S.A.">
        <title>The genome of Cyanothece 51142, a unicellular diazotrophic cyanobacterium important in the marine nitrogen cycle.</title>
        <authorList>
            <person name="Welsh E.A."/>
            <person name="Liberton M."/>
            <person name="Stoeckel J."/>
            <person name="Loh T."/>
            <person name="Elvitigala T."/>
            <person name="Wang C."/>
            <person name="Wollam A."/>
            <person name="Fulton R.S."/>
            <person name="Clifton S.W."/>
            <person name="Jacobs J.M."/>
            <person name="Aurora R."/>
            <person name="Ghosh B.K."/>
            <person name="Sherman L.A."/>
            <person name="Smith R.D."/>
            <person name="Wilson R.K."/>
            <person name="Pakrasi H.B."/>
        </authorList>
    </citation>
    <scope>NUCLEOTIDE SEQUENCE [LARGE SCALE GENOMIC DNA]</scope>
    <source>
        <strain evidence="3">ATCC 51142 / BH68</strain>
    </source>
</reference>
<dbReference type="OrthoDB" id="422588at2"/>
<dbReference type="eggNOG" id="COG5464">
    <property type="taxonomic scope" value="Bacteria"/>
</dbReference>
<accession>B1X291</accession>
<protein>
    <recommendedName>
        <fullName evidence="1">DUF4351 domain-containing protein</fullName>
    </recommendedName>
</protein>
<organism evidence="2 3">
    <name type="scientific">Crocosphaera subtropica (strain ATCC 51142 / BH68)</name>
    <name type="common">Cyanothece sp. (strain ATCC 51142)</name>
    <dbReference type="NCBI Taxonomy" id="43989"/>
    <lineage>
        <taxon>Bacteria</taxon>
        <taxon>Bacillati</taxon>
        <taxon>Cyanobacteriota</taxon>
        <taxon>Cyanophyceae</taxon>
        <taxon>Oscillatoriophycideae</taxon>
        <taxon>Chroococcales</taxon>
        <taxon>Aphanothecaceae</taxon>
        <taxon>Crocosphaera</taxon>
        <taxon>Crocosphaera subtropica</taxon>
    </lineage>
</organism>
<proteinExistence type="predicted"/>
<dbReference type="STRING" id="43989.cce_4906"/>
<dbReference type="EMBL" id="CP000807">
    <property type="protein sequence ID" value="ACB54252.1"/>
    <property type="molecule type" value="Genomic_DNA"/>
</dbReference>
<dbReference type="PANTHER" id="PTHR35586:SF1">
    <property type="entry name" value="SLL1691 PROTEIN"/>
    <property type="match status" value="1"/>
</dbReference>
<dbReference type="RefSeq" id="WP_009546336.1">
    <property type="nucleotide sequence ID" value="NC_010547.1"/>
</dbReference>
<gene>
    <name evidence="2" type="ordered locus">cce_4906</name>
</gene>
<dbReference type="Pfam" id="PF14261">
    <property type="entry name" value="DUF4351"/>
    <property type="match status" value="1"/>
</dbReference>
<dbReference type="Proteomes" id="UP000001203">
    <property type="component" value="Chromosome linear"/>
</dbReference>